<feature type="region of interest" description="Disordered" evidence="1">
    <location>
        <begin position="26"/>
        <end position="45"/>
    </location>
</feature>
<feature type="region of interest" description="Disordered" evidence="1">
    <location>
        <begin position="99"/>
        <end position="134"/>
    </location>
</feature>
<dbReference type="EMBL" id="JANVFS010000025">
    <property type="protein sequence ID" value="KAJ4473432.1"/>
    <property type="molecule type" value="Genomic_DNA"/>
</dbReference>
<evidence type="ECO:0000313" key="3">
    <source>
        <dbReference type="Proteomes" id="UP001150238"/>
    </source>
</evidence>
<evidence type="ECO:0000313" key="2">
    <source>
        <dbReference type="EMBL" id="KAJ4473432.1"/>
    </source>
</evidence>
<name>A0A9W9A5V1_9AGAR</name>
<accession>A0A9W9A5V1</accession>
<protein>
    <submittedName>
        <fullName evidence="2">Uncharacterized protein</fullName>
    </submittedName>
</protein>
<organism evidence="2 3">
    <name type="scientific">Lentinula lateritia</name>
    <dbReference type="NCBI Taxonomy" id="40482"/>
    <lineage>
        <taxon>Eukaryota</taxon>
        <taxon>Fungi</taxon>
        <taxon>Dikarya</taxon>
        <taxon>Basidiomycota</taxon>
        <taxon>Agaricomycotina</taxon>
        <taxon>Agaricomycetes</taxon>
        <taxon>Agaricomycetidae</taxon>
        <taxon>Agaricales</taxon>
        <taxon>Marasmiineae</taxon>
        <taxon>Omphalotaceae</taxon>
        <taxon>Lentinula</taxon>
    </lineage>
</organism>
<reference evidence="2" key="2">
    <citation type="journal article" date="2023" name="Proc. Natl. Acad. Sci. U.S.A.">
        <title>A global phylogenomic analysis of the shiitake genus Lentinula.</title>
        <authorList>
            <person name="Sierra-Patev S."/>
            <person name="Min B."/>
            <person name="Naranjo-Ortiz M."/>
            <person name="Looney B."/>
            <person name="Konkel Z."/>
            <person name="Slot J.C."/>
            <person name="Sakamoto Y."/>
            <person name="Steenwyk J.L."/>
            <person name="Rokas A."/>
            <person name="Carro J."/>
            <person name="Camarero S."/>
            <person name="Ferreira P."/>
            <person name="Molpeceres G."/>
            <person name="Ruiz-Duenas F.J."/>
            <person name="Serrano A."/>
            <person name="Henrissat B."/>
            <person name="Drula E."/>
            <person name="Hughes K.W."/>
            <person name="Mata J.L."/>
            <person name="Ishikawa N.K."/>
            <person name="Vargas-Isla R."/>
            <person name="Ushijima S."/>
            <person name="Smith C.A."/>
            <person name="Donoghue J."/>
            <person name="Ahrendt S."/>
            <person name="Andreopoulos W."/>
            <person name="He G."/>
            <person name="LaButti K."/>
            <person name="Lipzen A."/>
            <person name="Ng V."/>
            <person name="Riley R."/>
            <person name="Sandor L."/>
            <person name="Barry K."/>
            <person name="Martinez A.T."/>
            <person name="Xiao Y."/>
            <person name="Gibbons J.G."/>
            <person name="Terashima K."/>
            <person name="Grigoriev I.V."/>
            <person name="Hibbett D."/>
        </authorList>
    </citation>
    <scope>NUCLEOTIDE SEQUENCE</scope>
    <source>
        <strain evidence="2">Sp2 HRB7682 ss15</strain>
    </source>
</reference>
<reference evidence="2" key="1">
    <citation type="submission" date="2022-08" db="EMBL/GenBank/DDBJ databases">
        <authorList>
            <consortium name="DOE Joint Genome Institute"/>
            <person name="Min B."/>
            <person name="Riley R."/>
            <person name="Sierra-Patev S."/>
            <person name="Naranjo-Ortiz M."/>
            <person name="Looney B."/>
            <person name="Konkel Z."/>
            <person name="Slot J.C."/>
            <person name="Sakamoto Y."/>
            <person name="Steenwyk J.L."/>
            <person name="Rokas A."/>
            <person name="Carro J."/>
            <person name="Camarero S."/>
            <person name="Ferreira P."/>
            <person name="Molpeceres G."/>
            <person name="Ruiz-Duenas F.J."/>
            <person name="Serrano A."/>
            <person name="Henrissat B."/>
            <person name="Drula E."/>
            <person name="Hughes K.W."/>
            <person name="Mata J.L."/>
            <person name="Ishikawa N.K."/>
            <person name="Vargas-Isla R."/>
            <person name="Ushijima S."/>
            <person name="Smith C.A."/>
            <person name="Ahrendt S."/>
            <person name="Andreopoulos W."/>
            <person name="He G."/>
            <person name="Labutti K."/>
            <person name="Lipzen A."/>
            <person name="Ng V."/>
            <person name="Sandor L."/>
            <person name="Barry K."/>
            <person name="Martinez A.T."/>
            <person name="Xiao Y."/>
            <person name="Gibbons J.G."/>
            <person name="Terashima K."/>
            <person name="Hibbett D.S."/>
            <person name="Grigoriev I.V."/>
        </authorList>
    </citation>
    <scope>NUCLEOTIDE SEQUENCE</scope>
    <source>
        <strain evidence="2">Sp2 HRB7682 ss15</strain>
    </source>
</reference>
<sequence length="395" mass="43795">MVTTTLSNGGVHGVLREGAYRKTGVDVDLSDDEESRPTKRARTTLDQQHQAVSTCTVAVCRTVQNIYLAPIEHLRHVPSMENVSYTQKTRAVRVPWPRPVKSLPSRAVPNYHPSPPSFPRSTPSSNCRSSRNSVPPFSQLSGDFHLFSTSSGCIPPNILSRLNESDLETDSGPSNAYRILYDLLTGTTTNSPDARCFLPDNTERHSRNGFIQSELIKDPVSDERLGIGLHDIREIGDGGFLFPLSSSSESTSRCHGLDVDMMESSPSIASAPVTTATITPICRGLYAGAHIVGDGSLGDIVDSFGEFTISRVWRGFSEKDNKSDNRVDFLDHHPMEEKEKEDNLPELMELFRGHFSLRIYFGDGYVDRGCQEVGEHYIEFWAVRIVQEIKSGYVA</sequence>
<gene>
    <name evidence="2" type="ORF">C8J55DRAFT_562942</name>
</gene>
<comment type="caution">
    <text evidence="2">The sequence shown here is derived from an EMBL/GenBank/DDBJ whole genome shotgun (WGS) entry which is preliminary data.</text>
</comment>
<dbReference type="AlphaFoldDB" id="A0A9W9A5V1"/>
<evidence type="ECO:0000256" key="1">
    <source>
        <dbReference type="SAM" id="MobiDB-lite"/>
    </source>
</evidence>
<proteinExistence type="predicted"/>
<dbReference type="Proteomes" id="UP001150238">
    <property type="component" value="Unassembled WGS sequence"/>
</dbReference>